<organism evidence="2 3">
    <name type="scientific">Oricola thermophila</name>
    <dbReference type="NCBI Taxonomy" id="2742145"/>
    <lineage>
        <taxon>Bacteria</taxon>
        <taxon>Pseudomonadati</taxon>
        <taxon>Pseudomonadota</taxon>
        <taxon>Alphaproteobacteria</taxon>
        <taxon>Hyphomicrobiales</taxon>
        <taxon>Ahrensiaceae</taxon>
        <taxon>Oricola</taxon>
    </lineage>
</organism>
<evidence type="ECO:0000313" key="3">
    <source>
        <dbReference type="Proteomes" id="UP000509367"/>
    </source>
</evidence>
<evidence type="ECO:0000313" key="2">
    <source>
        <dbReference type="EMBL" id="QKV20469.1"/>
    </source>
</evidence>
<keyword evidence="3" id="KW-1185">Reference proteome</keyword>
<dbReference type="InterPro" id="IPR006747">
    <property type="entry name" value="DUF599"/>
</dbReference>
<dbReference type="PANTHER" id="PTHR31881:SF6">
    <property type="entry name" value="OS09G0494600 PROTEIN"/>
    <property type="match status" value="1"/>
</dbReference>
<dbReference type="PANTHER" id="PTHR31881">
    <property type="match status" value="1"/>
</dbReference>
<keyword evidence="1" id="KW-0812">Transmembrane</keyword>
<keyword evidence="1" id="KW-0472">Membrane</keyword>
<sequence length="218" mass="24346">MAALAFFVCAWLMFEAVVDYSPLRFRSLSGLMAERRREWMLTLADRDLRMIDTGIVAGLQQGSAYFGSASILAIGGCFALFGSTDAVLQIYRDIPFIEPVPRGAYELKVFGLTTICVYGFFKFGWAYRLFNYCSILIGGVSHTQDAPPEERRAAALRAAEMNIVASRHFTAGMRAIFFSLAYIGWFVGPWVLIGSTVFVVLVLARRQFFSRARSILIA</sequence>
<dbReference type="Proteomes" id="UP000509367">
    <property type="component" value="Chromosome"/>
</dbReference>
<proteinExistence type="predicted"/>
<evidence type="ECO:0000256" key="1">
    <source>
        <dbReference type="SAM" id="Phobius"/>
    </source>
</evidence>
<name>A0A6N1VMQ1_9HYPH</name>
<accession>A0A6N1VMQ1</accession>
<protein>
    <submittedName>
        <fullName evidence="2">DUF599 family protein</fullName>
    </submittedName>
</protein>
<dbReference type="AlphaFoldDB" id="A0A6N1VMQ1"/>
<dbReference type="EMBL" id="CP054836">
    <property type="protein sequence ID" value="QKV20469.1"/>
    <property type="molecule type" value="Genomic_DNA"/>
</dbReference>
<keyword evidence="1" id="KW-1133">Transmembrane helix</keyword>
<reference evidence="2 3" key="1">
    <citation type="submission" date="2020-06" db="EMBL/GenBank/DDBJ databases">
        <title>Oricola thermophila sp. nov. isolated from a tidal sediments.</title>
        <authorList>
            <person name="Kwon K.K."/>
            <person name="Yang S.-H."/>
            <person name="Park M.-J."/>
        </authorList>
    </citation>
    <scope>NUCLEOTIDE SEQUENCE [LARGE SCALE GENOMIC DNA]</scope>
    <source>
        <strain evidence="2 3">MEBiC13590</strain>
    </source>
</reference>
<dbReference type="Pfam" id="PF04654">
    <property type="entry name" value="DUF599"/>
    <property type="match status" value="1"/>
</dbReference>
<feature type="transmembrane region" description="Helical" evidence="1">
    <location>
        <begin position="182"/>
        <end position="204"/>
    </location>
</feature>
<gene>
    <name evidence="2" type="ORF">HTY61_00795</name>
</gene>
<dbReference type="KEGG" id="orm:HTY61_00795"/>